<sequence>MAALANAGYFCVKIIITLLFTFIVTGLNYSWPLNPISMKKNLHTLIKACLLLVCILSLNAATAQRGQEPDPDSKDVKEIDKAHDRIIKFHPLQLGEIYLSLEKLRTERIANEYGIGYIYKSYLKDGTEDWEDFEAKDVLGVAVHMSQRHYTSKKKDAPFGFFHGPVFGYRFLLFDKDVFELPEQDPTSPNYRYVGRLYQHSLDLSYQIGYQYLVGRHFTLELAGALGGRVKYAKASSAKELLPEHIIGYEIISDESSYIAATPLGKLKFSVGYAF</sequence>
<proteinExistence type="predicted"/>
<keyword evidence="1" id="KW-1133">Transmembrane helix</keyword>
<evidence type="ECO:0000256" key="1">
    <source>
        <dbReference type="SAM" id="Phobius"/>
    </source>
</evidence>
<keyword evidence="2" id="KW-0547">Nucleotide-binding</keyword>
<reference evidence="2 3" key="1">
    <citation type="submission" date="2024-06" db="EMBL/GenBank/DDBJ databases">
        <title>Pontibacter populi HYL7-15.</title>
        <authorList>
            <person name="Kim M.K."/>
        </authorList>
    </citation>
    <scope>NUCLEOTIDE SEQUENCE [LARGE SCALE GENOMIC DNA]</scope>
    <source>
        <strain evidence="2 3">HYL7-15</strain>
    </source>
</reference>
<dbReference type="GO" id="GO:0005524">
    <property type="term" value="F:ATP binding"/>
    <property type="evidence" value="ECO:0007669"/>
    <property type="project" value="UniProtKB-KW"/>
</dbReference>
<keyword evidence="2" id="KW-0067">ATP-binding</keyword>
<dbReference type="RefSeq" id="WP_350411682.1">
    <property type="nucleotide sequence ID" value="NZ_JBEOKT010000005.1"/>
</dbReference>
<organism evidence="2 3">
    <name type="scientific">Pontibacter populi</name>
    <dbReference type="NCBI Taxonomy" id="890055"/>
    <lineage>
        <taxon>Bacteria</taxon>
        <taxon>Pseudomonadati</taxon>
        <taxon>Bacteroidota</taxon>
        <taxon>Cytophagia</taxon>
        <taxon>Cytophagales</taxon>
        <taxon>Hymenobacteraceae</taxon>
        <taxon>Pontibacter</taxon>
    </lineage>
</organism>
<name>A0ABV1RSZ0_9BACT</name>
<dbReference type="Proteomes" id="UP001476807">
    <property type="component" value="Unassembled WGS sequence"/>
</dbReference>
<evidence type="ECO:0000313" key="2">
    <source>
        <dbReference type="EMBL" id="MER2997291.1"/>
    </source>
</evidence>
<keyword evidence="3" id="KW-1185">Reference proteome</keyword>
<keyword evidence="1" id="KW-0812">Transmembrane</keyword>
<evidence type="ECO:0000313" key="3">
    <source>
        <dbReference type="Proteomes" id="UP001476807"/>
    </source>
</evidence>
<protein>
    <submittedName>
        <fullName evidence="2">ABC transporter ATP-binding protein</fullName>
    </submittedName>
</protein>
<dbReference type="EMBL" id="JBEOKT010000005">
    <property type="protein sequence ID" value="MER2997291.1"/>
    <property type="molecule type" value="Genomic_DNA"/>
</dbReference>
<comment type="caution">
    <text evidence="2">The sequence shown here is derived from an EMBL/GenBank/DDBJ whole genome shotgun (WGS) entry which is preliminary data.</text>
</comment>
<keyword evidence="1" id="KW-0472">Membrane</keyword>
<gene>
    <name evidence="2" type="ORF">ABS362_07015</name>
</gene>
<accession>A0ABV1RSZ0</accession>
<feature type="transmembrane region" description="Helical" evidence="1">
    <location>
        <begin position="6"/>
        <end position="30"/>
    </location>
</feature>